<dbReference type="SUPFAM" id="SSF56399">
    <property type="entry name" value="ADP-ribosylation"/>
    <property type="match status" value="1"/>
</dbReference>
<dbReference type="PANTHER" id="PTHR10459:SF60">
    <property type="entry name" value="POLY [ADP-RIBOSE] POLYMERASE 2"/>
    <property type="match status" value="1"/>
</dbReference>
<dbReference type="GO" id="GO:0006302">
    <property type="term" value="P:double-strand break repair"/>
    <property type="evidence" value="ECO:0007669"/>
    <property type="project" value="TreeGrafter"/>
</dbReference>
<dbReference type="PROSITE" id="PS51977">
    <property type="entry name" value="WGR"/>
    <property type="match status" value="1"/>
</dbReference>
<dbReference type="PROSITE" id="PS51059">
    <property type="entry name" value="PARP_CATALYTIC"/>
    <property type="match status" value="1"/>
</dbReference>
<reference evidence="15 16" key="1">
    <citation type="submission" date="2008-07" db="EMBL/GenBank/DDBJ databases">
        <authorList>
            <person name="El-Sayed N."/>
            <person name="Caler E."/>
            <person name="Inman J."/>
            <person name="Amedeo P."/>
            <person name="Hass B."/>
            <person name="Wortman J."/>
        </authorList>
    </citation>
    <scope>NUCLEOTIDE SEQUENCE [LARGE SCALE GENOMIC DNA]</scope>
    <source>
        <strain evidence="16">ATCC 50983 / TXsc</strain>
    </source>
</reference>
<dbReference type="EC" id="2.4.2.-" evidence="10"/>
<dbReference type="InterPro" id="IPR036930">
    <property type="entry name" value="WGR_dom_sf"/>
</dbReference>
<dbReference type="FunFam" id="3.90.228.10:FF:000002">
    <property type="entry name" value="Poly [ADP-ribose] polymerase"/>
    <property type="match status" value="1"/>
</dbReference>
<evidence type="ECO:0000256" key="11">
    <source>
        <dbReference type="SAM" id="MobiDB-lite"/>
    </source>
</evidence>
<evidence type="ECO:0000256" key="8">
    <source>
        <dbReference type="ARBA" id="ARBA00024347"/>
    </source>
</evidence>
<evidence type="ECO:0000256" key="3">
    <source>
        <dbReference type="ARBA" id="ARBA00022679"/>
    </source>
</evidence>
<keyword evidence="6 10" id="KW-0520">NAD</keyword>
<evidence type="ECO:0000313" key="16">
    <source>
        <dbReference type="Proteomes" id="UP000007800"/>
    </source>
</evidence>
<dbReference type="Gene3D" id="3.90.228.10">
    <property type="match status" value="1"/>
</dbReference>
<keyword evidence="3 10" id="KW-0808">Transferase</keyword>
<dbReference type="GO" id="GO:0070212">
    <property type="term" value="P:protein poly-ADP-ribosylation"/>
    <property type="evidence" value="ECO:0007669"/>
    <property type="project" value="TreeGrafter"/>
</dbReference>
<dbReference type="InParanoid" id="C5KAW0"/>
<dbReference type="InterPro" id="IPR036616">
    <property type="entry name" value="Poly(ADP-ribose)pol_reg_dom_sf"/>
</dbReference>
<dbReference type="OMA" id="FADICSK"/>
<keyword evidence="5" id="KW-0013">ADP-ribosylation</keyword>
<evidence type="ECO:0000259" key="13">
    <source>
        <dbReference type="PROSITE" id="PS51060"/>
    </source>
</evidence>
<dbReference type="InterPro" id="IPR012317">
    <property type="entry name" value="Poly(ADP-ribose)pol_cat_dom"/>
</dbReference>
<keyword evidence="4" id="KW-0548">Nucleotidyltransferase</keyword>
<evidence type="ECO:0000256" key="2">
    <source>
        <dbReference type="ARBA" id="ARBA00022676"/>
    </source>
</evidence>
<dbReference type="CDD" id="cd07997">
    <property type="entry name" value="WGR_PARP"/>
    <property type="match status" value="1"/>
</dbReference>
<dbReference type="OrthoDB" id="429950at2759"/>
<dbReference type="GeneID" id="9048940"/>
<dbReference type="Pfam" id="PF05406">
    <property type="entry name" value="WGR"/>
    <property type="match status" value="1"/>
</dbReference>
<comment type="subcellular location">
    <subcellularLocation>
        <location evidence="1">Nucleus</location>
    </subcellularLocation>
</comment>
<feature type="domain" description="WGR" evidence="14">
    <location>
        <begin position="34"/>
        <end position="140"/>
    </location>
</feature>
<sequence length="555" mass="61760">MMITVVGKKRRLPPEEGSPALEVDEDVDAAVGRDAQVYVDNANNVYHVMCTKTDTSTNVNKFYKIQVLVHGSSRNRYAVLRKWGRVGGSDSKANDAMTVRCGSGKAARQEAIDTFLTKFTELTGTDWRERDSFEQRPGRYNMVEIMGTTSDSSKRRTTQAVAEEHDKAGVLCTLVPAVRSFVSLIFDEKVIEEHMSKVLHIDMRKMPLGALSAAQLRRGLEVLSELSSLLRLDEATKRATHGFDLRIRDATNRFYSLVPHTISKSTAAAAKAKLNTLKKVEKAVDDVTDLLSIVDFTDARDRAATGHGHVLDRQFDALGVTLDVVPTESPTFDVIKECMVTTHAPTHDGYSLEIVSLLEVRREEEWARFDSYPVCSHNRRLLWHGSRLTNWVSILSKGLKIAPKEAPVTGYMFGKGLYFADCSSKSANYCFANKESPYGVLVLCEVALGDQYKRVAAEYEAKKSCRKAKAHSTWGMGKSAPDAARETKLPSSSEVSVPMGPLIDATELVNVEADIEGEAASLLYNEFIVYNTAQVRMRYILHVKFNFNETTGGYW</sequence>
<dbReference type="EMBL" id="GG671811">
    <property type="protein sequence ID" value="EER18286.1"/>
    <property type="molecule type" value="Genomic_DNA"/>
</dbReference>
<comment type="catalytic activity">
    <reaction evidence="9">
        <text>NAD(+) + (ADP-D-ribosyl)n-acceptor = nicotinamide + (ADP-D-ribosyl)n+1-acceptor + H(+).</text>
        <dbReference type="EC" id="2.4.2.30"/>
    </reaction>
</comment>
<evidence type="ECO:0000256" key="6">
    <source>
        <dbReference type="ARBA" id="ARBA00023027"/>
    </source>
</evidence>
<dbReference type="SMART" id="SM00773">
    <property type="entry name" value="WGR"/>
    <property type="match status" value="1"/>
</dbReference>
<dbReference type="GO" id="GO:0016779">
    <property type="term" value="F:nucleotidyltransferase activity"/>
    <property type="evidence" value="ECO:0007669"/>
    <property type="project" value="UniProtKB-KW"/>
</dbReference>
<keyword evidence="16" id="KW-1185">Reference proteome</keyword>
<dbReference type="InterPro" id="IPR050800">
    <property type="entry name" value="ARTD/PARP"/>
</dbReference>
<evidence type="ECO:0000313" key="15">
    <source>
        <dbReference type="EMBL" id="EER18286.1"/>
    </source>
</evidence>
<dbReference type="GO" id="GO:0005730">
    <property type="term" value="C:nucleolus"/>
    <property type="evidence" value="ECO:0007669"/>
    <property type="project" value="TreeGrafter"/>
</dbReference>
<comment type="similarity">
    <text evidence="8">Belongs to the ARTD/PARP family.</text>
</comment>
<accession>C5KAW0</accession>
<evidence type="ECO:0000256" key="9">
    <source>
        <dbReference type="ARBA" id="ARBA00033987"/>
    </source>
</evidence>
<dbReference type="SUPFAM" id="SSF142921">
    <property type="entry name" value="WGR domain-like"/>
    <property type="match status" value="1"/>
</dbReference>
<evidence type="ECO:0000256" key="4">
    <source>
        <dbReference type="ARBA" id="ARBA00022695"/>
    </source>
</evidence>
<dbReference type="PROSITE" id="PS51060">
    <property type="entry name" value="PARP_ALPHA_HD"/>
    <property type="match status" value="1"/>
</dbReference>
<dbReference type="Pfam" id="PF00644">
    <property type="entry name" value="PARP"/>
    <property type="match status" value="1"/>
</dbReference>
<evidence type="ECO:0000256" key="1">
    <source>
        <dbReference type="ARBA" id="ARBA00004123"/>
    </source>
</evidence>
<dbReference type="GO" id="GO:0003950">
    <property type="term" value="F:NAD+ poly-ADP-ribosyltransferase activity"/>
    <property type="evidence" value="ECO:0007669"/>
    <property type="project" value="UniProtKB-UniRule"/>
</dbReference>
<dbReference type="InterPro" id="IPR004102">
    <property type="entry name" value="Poly(ADP-ribose)pol_reg_dom"/>
</dbReference>
<dbReference type="Gene3D" id="1.20.142.10">
    <property type="entry name" value="Poly(ADP-ribose) polymerase, regulatory domain"/>
    <property type="match status" value="1"/>
</dbReference>
<dbReference type="CDD" id="cd01437">
    <property type="entry name" value="parp_like"/>
    <property type="match status" value="1"/>
</dbReference>
<gene>
    <name evidence="15" type="ORF">Pmar_PMAR005192</name>
</gene>
<evidence type="ECO:0000256" key="10">
    <source>
        <dbReference type="RuleBase" id="RU362114"/>
    </source>
</evidence>
<dbReference type="Pfam" id="PF02877">
    <property type="entry name" value="PARP_reg"/>
    <property type="match status" value="1"/>
</dbReference>
<evidence type="ECO:0000259" key="14">
    <source>
        <dbReference type="PROSITE" id="PS51977"/>
    </source>
</evidence>
<name>C5KAW0_PERM5</name>
<dbReference type="SUPFAM" id="SSF47587">
    <property type="entry name" value="Domain of poly(ADP-ribose) polymerase"/>
    <property type="match status" value="1"/>
</dbReference>
<evidence type="ECO:0000256" key="7">
    <source>
        <dbReference type="ARBA" id="ARBA00023242"/>
    </source>
</evidence>
<protein>
    <recommendedName>
        <fullName evidence="10">Poly [ADP-ribose] polymerase</fullName>
        <shortName evidence="10">PARP</shortName>
        <ecNumber evidence="10">2.4.2.-</ecNumber>
    </recommendedName>
</protein>
<dbReference type="AlphaFoldDB" id="C5KAW0"/>
<dbReference type="Proteomes" id="UP000007800">
    <property type="component" value="Unassembled WGS sequence"/>
</dbReference>
<feature type="domain" description="PARP alpha-helical" evidence="13">
    <location>
        <begin position="171"/>
        <end position="301"/>
    </location>
</feature>
<dbReference type="PANTHER" id="PTHR10459">
    <property type="entry name" value="DNA LIGASE"/>
    <property type="match status" value="1"/>
</dbReference>
<evidence type="ECO:0000259" key="12">
    <source>
        <dbReference type="PROSITE" id="PS51059"/>
    </source>
</evidence>
<dbReference type="InterPro" id="IPR008893">
    <property type="entry name" value="WGR_domain"/>
</dbReference>
<evidence type="ECO:0000256" key="5">
    <source>
        <dbReference type="ARBA" id="ARBA00022765"/>
    </source>
</evidence>
<feature type="region of interest" description="Disordered" evidence="11">
    <location>
        <begin position="476"/>
        <end position="495"/>
    </location>
</feature>
<dbReference type="GO" id="GO:1990404">
    <property type="term" value="F:NAD+-protein mono-ADP-ribosyltransferase activity"/>
    <property type="evidence" value="ECO:0007669"/>
    <property type="project" value="TreeGrafter"/>
</dbReference>
<proteinExistence type="inferred from homology"/>
<keyword evidence="2 10" id="KW-0328">Glycosyltransferase</keyword>
<keyword evidence="7" id="KW-0539">Nucleus</keyword>
<organism evidence="16">
    <name type="scientific">Perkinsus marinus (strain ATCC 50983 / TXsc)</name>
    <dbReference type="NCBI Taxonomy" id="423536"/>
    <lineage>
        <taxon>Eukaryota</taxon>
        <taxon>Sar</taxon>
        <taxon>Alveolata</taxon>
        <taxon>Perkinsozoa</taxon>
        <taxon>Perkinsea</taxon>
        <taxon>Perkinsida</taxon>
        <taxon>Perkinsidae</taxon>
        <taxon>Perkinsus</taxon>
    </lineage>
</organism>
<feature type="domain" description="PARP catalytic" evidence="12">
    <location>
        <begin position="309"/>
        <end position="552"/>
    </location>
</feature>
<dbReference type="RefSeq" id="XP_002786490.1">
    <property type="nucleotide sequence ID" value="XM_002786444.1"/>
</dbReference>